<dbReference type="PANTHER" id="PTHR36302:SF1">
    <property type="entry name" value="COPPER CHAPERONE PCU(A)C"/>
    <property type="match status" value="1"/>
</dbReference>
<dbReference type="Pfam" id="PF04314">
    <property type="entry name" value="PCuAC"/>
    <property type="match status" value="1"/>
</dbReference>
<feature type="signal peptide" evidence="1">
    <location>
        <begin position="1"/>
        <end position="22"/>
    </location>
</feature>
<dbReference type="SUPFAM" id="SSF110087">
    <property type="entry name" value="DR1885-like metal-binding protein"/>
    <property type="match status" value="1"/>
</dbReference>
<dbReference type="EMBL" id="FOQH01000025">
    <property type="protein sequence ID" value="SFJ27767.1"/>
    <property type="molecule type" value="Genomic_DNA"/>
</dbReference>
<dbReference type="InterPro" id="IPR058248">
    <property type="entry name" value="Lxx211020-like"/>
</dbReference>
<keyword evidence="1" id="KW-0732">Signal</keyword>
<accession>A0A1I3Q2T4</accession>
<dbReference type="InterPro" id="IPR036182">
    <property type="entry name" value="PCuAC_sf"/>
</dbReference>
<sequence length="152" mass="15897">MRPLGIATLALTLLIAAPPVLAGGEQVVVEDPWSRASIGTSRPGVAYMTLRNTGAEPVVVTGLRTDLAMTPMIHATTTDAQGVTRMSHMEEMEIAAGEAVALEPGGMHIMLMDLQRPMVEGESYTLSVIFADGTEASVEVPILGIAARGPSD</sequence>
<gene>
    <name evidence="2" type="ORF">SAMN05216258_1258</name>
</gene>
<reference evidence="2 3" key="1">
    <citation type="submission" date="2016-10" db="EMBL/GenBank/DDBJ databases">
        <authorList>
            <person name="de Groot N.N."/>
        </authorList>
    </citation>
    <scope>NUCLEOTIDE SEQUENCE [LARGE SCALE GENOMIC DNA]</scope>
    <source>
        <strain evidence="2 3">CGMCC 1.11030</strain>
    </source>
</reference>
<evidence type="ECO:0000313" key="3">
    <source>
        <dbReference type="Proteomes" id="UP000199377"/>
    </source>
</evidence>
<evidence type="ECO:0000313" key="2">
    <source>
        <dbReference type="EMBL" id="SFJ27767.1"/>
    </source>
</evidence>
<protein>
    <recommendedName>
        <fullName evidence="4">Copper(I)-binding protein</fullName>
    </recommendedName>
</protein>
<proteinExistence type="predicted"/>
<dbReference type="InterPro" id="IPR007410">
    <property type="entry name" value="LpqE-like"/>
</dbReference>
<name>A0A1I3Q2T4_9RHOB</name>
<organism evidence="2 3">
    <name type="scientific">Albimonas pacifica</name>
    <dbReference type="NCBI Taxonomy" id="1114924"/>
    <lineage>
        <taxon>Bacteria</taxon>
        <taxon>Pseudomonadati</taxon>
        <taxon>Pseudomonadota</taxon>
        <taxon>Alphaproteobacteria</taxon>
        <taxon>Rhodobacterales</taxon>
        <taxon>Paracoccaceae</taxon>
        <taxon>Albimonas</taxon>
    </lineage>
</organism>
<dbReference type="RefSeq" id="WP_092866252.1">
    <property type="nucleotide sequence ID" value="NZ_FOQH01000025.1"/>
</dbReference>
<keyword evidence="3" id="KW-1185">Reference proteome</keyword>
<dbReference type="Gene3D" id="2.60.40.1890">
    <property type="entry name" value="PCu(A)C copper chaperone"/>
    <property type="match status" value="1"/>
</dbReference>
<evidence type="ECO:0008006" key="4">
    <source>
        <dbReference type="Google" id="ProtNLM"/>
    </source>
</evidence>
<dbReference type="PANTHER" id="PTHR36302">
    <property type="entry name" value="BLR7088 PROTEIN"/>
    <property type="match status" value="1"/>
</dbReference>
<dbReference type="Proteomes" id="UP000199377">
    <property type="component" value="Unassembled WGS sequence"/>
</dbReference>
<dbReference type="AlphaFoldDB" id="A0A1I3Q2T4"/>
<dbReference type="STRING" id="1114924.SAMN05216258_1258"/>
<dbReference type="OrthoDB" id="9796962at2"/>
<feature type="chain" id="PRO_5011624291" description="Copper(I)-binding protein" evidence="1">
    <location>
        <begin position="23"/>
        <end position="152"/>
    </location>
</feature>
<evidence type="ECO:0000256" key="1">
    <source>
        <dbReference type="SAM" id="SignalP"/>
    </source>
</evidence>